<feature type="coiled-coil region" evidence="1">
    <location>
        <begin position="30"/>
        <end position="67"/>
    </location>
</feature>
<reference evidence="3 4" key="1">
    <citation type="submission" date="2018-02" db="EMBL/GenBank/DDBJ databases">
        <title>Complete Genome Sequences of Erwinia amylovora Phages vB_EamP-S2 and vB_EamM-Bue1.</title>
        <authorList>
            <person name="Knecht L.E."/>
        </authorList>
    </citation>
    <scope>NUCLEOTIDE SEQUENCE [LARGE SCALE GENOMIC DNA]</scope>
</reference>
<name>A0A2P1JUF5_9CAUD</name>
<evidence type="ECO:0000313" key="3">
    <source>
        <dbReference type="EMBL" id="AVO22982.1"/>
    </source>
</evidence>
<evidence type="ECO:0000256" key="1">
    <source>
        <dbReference type="SAM" id="Coils"/>
    </source>
</evidence>
<accession>A0A2P1JUF5</accession>
<dbReference type="Proteomes" id="UP000242372">
    <property type="component" value="Segment"/>
</dbReference>
<keyword evidence="1" id="KW-0175">Coiled coil</keyword>
<dbReference type="RefSeq" id="YP_009837744.1">
    <property type="nucleotide sequence ID" value="NC_048702.1"/>
</dbReference>
<evidence type="ECO:0000256" key="2">
    <source>
        <dbReference type="SAM" id="MobiDB-lite"/>
    </source>
</evidence>
<sequence length="87" mass="9633">MRGIKVKGHANLVRSHAIPGLIVSNNSEAAAAALRARQNQEAQNELVQEQAIQITQLQDQMRALMEHVGVPDSLIPKETEEKDDEHD</sequence>
<organism evidence="3 4">
    <name type="scientific">Erwinia phage vB_EamM-Bue1</name>
    <dbReference type="NCBI Taxonomy" id="2099338"/>
    <lineage>
        <taxon>Viruses</taxon>
        <taxon>Duplodnaviria</taxon>
        <taxon>Heunggongvirae</taxon>
        <taxon>Uroviricota</taxon>
        <taxon>Caudoviricetes</taxon>
        <taxon>Pantevenvirales</taxon>
        <taxon>Ackermannviridae</taxon>
        <taxon>Nezavisimistyvirus</taxon>
        <taxon>Nezavisimistyvirus bue1</taxon>
    </lineage>
</organism>
<protein>
    <submittedName>
        <fullName evidence="3">Uncharacterized protein</fullName>
    </submittedName>
</protein>
<dbReference type="EMBL" id="MG973030">
    <property type="protein sequence ID" value="AVO22982.1"/>
    <property type="molecule type" value="Genomic_DNA"/>
</dbReference>
<feature type="region of interest" description="Disordered" evidence="2">
    <location>
        <begin position="68"/>
        <end position="87"/>
    </location>
</feature>
<dbReference type="GeneID" id="55607937"/>
<evidence type="ECO:0000313" key="4">
    <source>
        <dbReference type="Proteomes" id="UP000242372"/>
    </source>
</evidence>
<proteinExistence type="predicted"/>
<keyword evidence="4" id="KW-1185">Reference proteome</keyword>
<dbReference type="KEGG" id="vg:55607937"/>